<dbReference type="PANTHER" id="PTHR46124:SF3">
    <property type="entry name" value="HYDROLASE"/>
    <property type="match status" value="1"/>
</dbReference>
<gene>
    <name evidence="5" type="ORF">AC626_25430</name>
</gene>
<keyword evidence="2 4" id="KW-0479">Metal-binding</keyword>
<evidence type="ECO:0000256" key="2">
    <source>
        <dbReference type="ARBA" id="ARBA00022723"/>
    </source>
</evidence>
<feature type="binding site" evidence="4">
    <location>
        <position position="7"/>
    </location>
    <ligand>
        <name>a divalent metal cation</name>
        <dbReference type="ChEBI" id="CHEBI:60240"/>
        <label>1</label>
    </ligand>
</feature>
<comment type="caution">
    <text evidence="5">The sequence shown here is derived from an EMBL/GenBank/DDBJ whole genome shotgun (WGS) entry which is preliminary data.</text>
</comment>
<dbReference type="AlphaFoldDB" id="A0A0L0EL14"/>
<keyword evidence="3 5" id="KW-0378">Hydrolase</keyword>
<sequence length="269" mass="29182">MRFIDTHCHLDFDELKESLPQHLTEAQAQGIGQWVVPGVTLEQCHTLPVFAQQHPGVHIAFGLHPYFMAQHSATDMSDLAALAHQHRAQLVAIGECGIDAIVEEIDAQQHLFIEHIALANALGLPLIVHHRKSHHLLANAFKQCPPQYGGVIHAFSGSLQDAQSYLKLGFKLGVGGTISYPRAAKTRTTLAQVPLDALVLETDAPSMPLAGYQGQPNVPKRMVEVFAHLCDIRKEPAQQLAHALYSSSAALFGSDVSLPSVSARALSAR</sequence>
<dbReference type="CDD" id="cd01310">
    <property type="entry name" value="TatD_DNAse"/>
    <property type="match status" value="1"/>
</dbReference>
<dbReference type="Proteomes" id="UP000036850">
    <property type="component" value="Unassembled WGS sequence"/>
</dbReference>
<dbReference type="EMBL" id="LFZX01000411">
    <property type="protein sequence ID" value="KNC65076.1"/>
    <property type="molecule type" value="Genomic_DNA"/>
</dbReference>
<dbReference type="PATRIC" id="fig|43658.6.peg.4341"/>
<dbReference type="PROSITE" id="PS01091">
    <property type="entry name" value="TATD_3"/>
    <property type="match status" value="1"/>
</dbReference>
<name>A0A0L0EL14_9GAMM</name>
<feature type="binding site" evidence="4">
    <location>
        <position position="153"/>
    </location>
    <ligand>
        <name>a divalent metal cation</name>
        <dbReference type="ChEBI" id="CHEBI:60240"/>
        <label>2</label>
    </ligand>
</feature>
<dbReference type="GO" id="GO:0016788">
    <property type="term" value="F:hydrolase activity, acting on ester bonds"/>
    <property type="evidence" value="ECO:0007669"/>
    <property type="project" value="InterPro"/>
</dbReference>
<evidence type="ECO:0000256" key="4">
    <source>
        <dbReference type="PIRSR" id="PIRSR005902-1"/>
    </source>
</evidence>
<dbReference type="InterPro" id="IPR032466">
    <property type="entry name" value="Metal_Hydrolase"/>
</dbReference>
<dbReference type="InterPro" id="IPR018228">
    <property type="entry name" value="DNase_TatD-rel_CS"/>
</dbReference>
<dbReference type="PANTHER" id="PTHR46124">
    <property type="entry name" value="D-AMINOACYL-TRNA DEACYLASE"/>
    <property type="match status" value="1"/>
</dbReference>
<feature type="binding site" evidence="4">
    <location>
        <position position="129"/>
    </location>
    <ligand>
        <name>a divalent metal cation</name>
        <dbReference type="ChEBI" id="CHEBI:60240"/>
        <label>2</label>
    </ligand>
</feature>
<evidence type="ECO:0000313" key="5">
    <source>
        <dbReference type="EMBL" id="KNC65076.1"/>
    </source>
</evidence>
<dbReference type="GO" id="GO:0046872">
    <property type="term" value="F:metal ion binding"/>
    <property type="evidence" value="ECO:0007669"/>
    <property type="project" value="UniProtKB-KW"/>
</dbReference>
<evidence type="ECO:0000256" key="1">
    <source>
        <dbReference type="ARBA" id="ARBA00009275"/>
    </source>
</evidence>
<organism evidence="5 6">
    <name type="scientific">Pseudoalteromonas rubra</name>
    <dbReference type="NCBI Taxonomy" id="43658"/>
    <lineage>
        <taxon>Bacteria</taxon>
        <taxon>Pseudomonadati</taxon>
        <taxon>Pseudomonadota</taxon>
        <taxon>Gammaproteobacteria</taxon>
        <taxon>Alteromonadales</taxon>
        <taxon>Pseudoalteromonadaceae</taxon>
        <taxon>Pseudoalteromonas</taxon>
    </lineage>
</organism>
<dbReference type="SUPFAM" id="SSF51556">
    <property type="entry name" value="Metallo-dependent hydrolases"/>
    <property type="match status" value="1"/>
</dbReference>
<feature type="binding site" evidence="4">
    <location>
        <position position="95"/>
    </location>
    <ligand>
        <name>a divalent metal cation</name>
        <dbReference type="ChEBI" id="CHEBI:60240"/>
        <label>1</label>
    </ligand>
</feature>
<dbReference type="Pfam" id="PF01026">
    <property type="entry name" value="TatD_DNase"/>
    <property type="match status" value="1"/>
</dbReference>
<feature type="binding site" evidence="4">
    <location>
        <position position="9"/>
    </location>
    <ligand>
        <name>a divalent metal cation</name>
        <dbReference type="ChEBI" id="CHEBI:60240"/>
        <label>1</label>
    </ligand>
</feature>
<evidence type="ECO:0000256" key="3">
    <source>
        <dbReference type="ARBA" id="ARBA00022801"/>
    </source>
</evidence>
<dbReference type="Gene3D" id="3.20.20.140">
    <property type="entry name" value="Metal-dependent hydrolases"/>
    <property type="match status" value="1"/>
</dbReference>
<proteinExistence type="inferred from homology"/>
<feature type="binding site" evidence="4">
    <location>
        <position position="203"/>
    </location>
    <ligand>
        <name>a divalent metal cation</name>
        <dbReference type="ChEBI" id="CHEBI:60240"/>
        <label>1</label>
    </ligand>
</feature>
<dbReference type="FunFam" id="3.20.20.140:FF:000005">
    <property type="entry name" value="TatD family hydrolase"/>
    <property type="match status" value="1"/>
</dbReference>
<dbReference type="OrthoDB" id="9810005at2"/>
<dbReference type="PROSITE" id="PS01137">
    <property type="entry name" value="TATD_1"/>
    <property type="match status" value="1"/>
</dbReference>
<dbReference type="InterPro" id="IPR001130">
    <property type="entry name" value="TatD-like"/>
</dbReference>
<accession>A0A0L0EL14</accession>
<dbReference type="GO" id="GO:0005829">
    <property type="term" value="C:cytosol"/>
    <property type="evidence" value="ECO:0007669"/>
    <property type="project" value="TreeGrafter"/>
</dbReference>
<evidence type="ECO:0000313" key="6">
    <source>
        <dbReference type="Proteomes" id="UP000036850"/>
    </source>
</evidence>
<dbReference type="PIRSF" id="PIRSF005902">
    <property type="entry name" value="DNase_TatD"/>
    <property type="match status" value="1"/>
</dbReference>
<comment type="similarity">
    <text evidence="1">Belongs to the metallo-dependent hydrolases superfamily. TatD-type hydrolase family.</text>
</comment>
<reference evidence="6" key="1">
    <citation type="submission" date="2015-07" db="EMBL/GenBank/DDBJ databases">
        <title>Draft genome sequence of a Pseudoalteromonas rubra strain, OCN096, isolated from Kaneohe Bay, Oahu, Hawaii.</title>
        <authorList>
            <person name="Beurmann S."/>
            <person name="Ushijima B."/>
            <person name="Belcaid M."/>
            <person name="Callahan S.M."/>
            <person name="Aeby G.S."/>
        </authorList>
    </citation>
    <scope>NUCLEOTIDE SEQUENCE [LARGE SCALE GENOMIC DNA]</scope>
    <source>
        <strain evidence="6">OCN096</strain>
    </source>
</reference>
<protein>
    <submittedName>
        <fullName evidence="5">Hydrolase</fullName>
    </submittedName>
</protein>